<organism evidence="7 8">
    <name type="scientific">Ewingella americana (strain ATCC 33852 / DSM 4580 / CCUG 14506 / JCM 5911 / LMG 7869 / NCTC 12157 / CDC 1468-78)</name>
    <dbReference type="NCBI Taxonomy" id="910964"/>
    <lineage>
        <taxon>Bacteria</taxon>
        <taxon>Pseudomonadati</taxon>
        <taxon>Pseudomonadota</taxon>
        <taxon>Gammaproteobacteria</taxon>
        <taxon>Enterobacterales</taxon>
        <taxon>Yersiniaceae</taxon>
        <taxon>Ewingella</taxon>
    </lineage>
</organism>
<dbReference type="InterPro" id="IPR013249">
    <property type="entry name" value="RNA_pol_sigma70_r4_t2"/>
</dbReference>
<dbReference type="PANTHER" id="PTHR43133:SF62">
    <property type="entry name" value="RNA POLYMERASE SIGMA FACTOR SIGZ"/>
    <property type="match status" value="1"/>
</dbReference>
<dbReference type="Gene3D" id="1.10.1740.10">
    <property type="match status" value="1"/>
</dbReference>
<keyword evidence="3" id="KW-0731">Sigma factor</keyword>
<feature type="domain" description="RNA polymerase sigma factor 70 region 4 type 2" evidence="6">
    <location>
        <begin position="137"/>
        <end position="187"/>
    </location>
</feature>
<dbReference type="Gene3D" id="1.10.10.10">
    <property type="entry name" value="Winged helix-like DNA-binding domain superfamily/Winged helix DNA-binding domain"/>
    <property type="match status" value="1"/>
</dbReference>
<dbReference type="EMBL" id="JMPJ01000031">
    <property type="protein sequence ID" value="KFC84120.1"/>
    <property type="molecule type" value="Genomic_DNA"/>
</dbReference>
<dbReference type="Pfam" id="PF08281">
    <property type="entry name" value="Sigma70_r4_2"/>
    <property type="match status" value="1"/>
</dbReference>
<comment type="caution">
    <text evidence="7">The sequence shown here is derived from an EMBL/GenBank/DDBJ whole genome shotgun (WGS) entry which is preliminary data.</text>
</comment>
<dbReference type="PANTHER" id="PTHR43133">
    <property type="entry name" value="RNA POLYMERASE ECF-TYPE SIGMA FACTO"/>
    <property type="match status" value="1"/>
</dbReference>
<keyword evidence="2" id="KW-0805">Transcription regulation</keyword>
<dbReference type="AlphaFoldDB" id="A0A085GK75"/>
<dbReference type="InterPro" id="IPR039425">
    <property type="entry name" value="RNA_pol_sigma-70-like"/>
</dbReference>
<sequence length="193" mass="21890">MHENLTIKNTPDPSEDPLRDLMHAMAGGDRQAFEKLYRLTSPRLFAVALRMLRRHAWAEEVLHDSFITAWNRAASYNGALSSPMTWLTHIVRNRAIDWMRGSDNQLDELDDGLEQSLSVGSDEPLRNLQHNAEAKVLADCMAHLPSEQRQSLVLAYYQGLSHGEVSDHLQQPLGTIKSWIRRALEHLKSCVGL</sequence>
<evidence type="ECO:0000256" key="3">
    <source>
        <dbReference type="ARBA" id="ARBA00023082"/>
    </source>
</evidence>
<evidence type="ECO:0000313" key="7">
    <source>
        <dbReference type="EMBL" id="KFC84120.1"/>
    </source>
</evidence>
<dbReference type="SUPFAM" id="SSF88946">
    <property type="entry name" value="Sigma2 domain of RNA polymerase sigma factors"/>
    <property type="match status" value="1"/>
</dbReference>
<dbReference type="Pfam" id="PF04542">
    <property type="entry name" value="Sigma70_r2"/>
    <property type="match status" value="1"/>
</dbReference>
<dbReference type="GO" id="GO:0016987">
    <property type="term" value="F:sigma factor activity"/>
    <property type="evidence" value="ECO:0007669"/>
    <property type="project" value="UniProtKB-KW"/>
</dbReference>
<keyword evidence="8" id="KW-1185">Reference proteome</keyword>
<keyword evidence="4" id="KW-0804">Transcription</keyword>
<dbReference type="eggNOG" id="COG1595">
    <property type="taxonomic scope" value="Bacteria"/>
</dbReference>
<dbReference type="InterPro" id="IPR013325">
    <property type="entry name" value="RNA_pol_sigma_r2"/>
</dbReference>
<dbReference type="NCBIfam" id="TIGR02937">
    <property type="entry name" value="sigma70-ECF"/>
    <property type="match status" value="1"/>
</dbReference>
<protein>
    <submittedName>
        <fullName evidence="7">RNA polymerase sigma-70 factor</fullName>
    </submittedName>
</protein>
<dbReference type="GeneID" id="78379271"/>
<dbReference type="OrthoDB" id="9784272at2"/>
<dbReference type="InterPro" id="IPR014284">
    <property type="entry name" value="RNA_pol_sigma-70_dom"/>
</dbReference>
<feature type="domain" description="RNA polymerase sigma-70 region 2" evidence="5">
    <location>
        <begin position="36"/>
        <end position="102"/>
    </location>
</feature>
<proteinExistence type="inferred from homology"/>
<evidence type="ECO:0000256" key="1">
    <source>
        <dbReference type="ARBA" id="ARBA00010641"/>
    </source>
</evidence>
<dbReference type="RefSeq" id="WP_034788876.1">
    <property type="nucleotide sequence ID" value="NZ_JMPJ01000031.1"/>
</dbReference>
<evidence type="ECO:0000256" key="2">
    <source>
        <dbReference type="ARBA" id="ARBA00023015"/>
    </source>
</evidence>
<dbReference type="InterPro" id="IPR007627">
    <property type="entry name" value="RNA_pol_sigma70_r2"/>
</dbReference>
<dbReference type="Proteomes" id="UP000028640">
    <property type="component" value="Unassembled WGS sequence"/>
</dbReference>
<gene>
    <name evidence="7" type="ORF">GEAM_0930</name>
</gene>
<dbReference type="SUPFAM" id="SSF88659">
    <property type="entry name" value="Sigma3 and sigma4 domains of RNA polymerase sigma factors"/>
    <property type="match status" value="1"/>
</dbReference>
<dbReference type="InterPro" id="IPR013324">
    <property type="entry name" value="RNA_pol_sigma_r3/r4-like"/>
</dbReference>
<dbReference type="STRING" id="910964.GEAM_0930"/>
<accession>A0A085GK75</accession>
<name>A0A085GK75_EWIA3</name>
<comment type="similarity">
    <text evidence="1">Belongs to the sigma-70 factor family. ECF subfamily.</text>
</comment>
<evidence type="ECO:0000259" key="6">
    <source>
        <dbReference type="Pfam" id="PF08281"/>
    </source>
</evidence>
<evidence type="ECO:0000256" key="4">
    <source>
        <dbReference type="ARBA" id="ARBA00023163"/>
    </source>
</evidence>
<dbReference type="CDD" id="cd06171">
    <property type="entry name" value="Sigma70_r4"/>
    <property type="match status" value="1"/>
</dbReference>
<evidence type="ECO:0000313" key="8">
    <source>
        <dbReference type="Proteomes" id="UP000028640"/>
    </source>
</evidence>
<dbReference type="GO" id="GO:0006352">
    <property type="term" value="P:DNA-templated transcription initiation"/>
    <property type="evidence" value="ECO:0007669"/>
    <property type="project" value="InterPro"/>
</dbReference>
<evidence type="ECO:0000259" key="5">
    <source>
        <dbReference type="Pfam" id="PF04542"/>
    </source>
</evidence>
<dbReference type="InterPro" id="IPR036388">
    <property type="entry name" value="WH-like_DNA-bd_sf"/>
</dbReference>
<reference evidence="7 8" key="1">
    <citation type="submission" date="2014-05" db="EMBL/GenBank/DDBJ databases">
        <title>ATOL: Assembling a taxonomically balanced genome-scale reconstruction of the evolutionary history of the Enterobacteriaceae.</title>
        <authorList>
            <person name="Plunkett G.III."/>
            <person name="Neeno-Eckwall E.C."/>
            <person name="Glasner J.D."/>
            <person name="Perna N.T."/>
        </authorList>
    </citation>
    <scope>NUCLEOTIDE SEQUENCE [LARGE SCALE GENOMIC DNA]</scope>
    <source>
        <strain evidence="7 8">ATCC 33852</strain>
    </source>
</reference>
<dbReference type="GO" id="GO:0003677">
    <property type="term" value="F:DNA binding"/>
    <property type="evidence" value="ECO:0007669"/>
    <property type="project" value="InterPro"/>
</dbReference>